<reference evidence="2" key="1">
    <citation type="submission" date="2020-10" db="EMBL/GenBank/DDBJ databases">
        <authorList>
            <person name="Pedlow M.R."/>
            <person name="Boone T.C."/>
            <person name="Arceneaux K.R."/>
            <person name="Griffin M.J."/>
            <person name="Johnson S.N."/>
            <person name="Melancon R.M."/>
            <person name="Middlebrooks S.K."/>
            <person name="Starkey K.D."/>
            <person name="Young C.N."/>
            <person name="Landry C.A."/>
            <person name="Garlena R.A."/>
            <person name="Russell D.A."/>
            <person name="Jacobs-Sera D."/>
            <person name="Hatfull G.F."/>
        </authorList>
    </citation>
    <scope>NUCLEOTIDE SEQUENCE [LARGE SCALE GENOMIC DNA]</scope>
</reference>
<evidence type="ECO:0000313" key="2">
    <source>
        <dbReference type="Proteomes" id="UP000596188"/>
    </source>
</evidence>
<organism evidence="1 2">
    <name type="scientific">Arthrobacter phage Tbone</name>
    <dbReference type="NCBI Taxonomy" id="2790983"/>
    <lineage>
        <taxon>Viruses</taxon>
        <taxon>Duplodnaviria</taxon>
        <taxon>Heunggongvirae</taxon>
        <taxon>Uroviricota</taxon>
        <taxon>Caudoviricetes</taxon>
        <taxon>Casidaviridae</taxon>
        <taxon>Yangvirus</taxon>
        <taxon>Yangvirus tbone</taxon>
    </lineage>
</organism>
<dbReference type="RefSeq" id="YP_010677774.1">
    <property type="nucleotide sequence ID" value="NC_071026.1"/>
</dbReference>
<proteinExistence type="predicted"/>
<dbReference type="GeneID" id="77954160"/>
<dbReference type="EMBL" id="MW055910">
    <property type="protein sequence ID" value="QPX62335.1"/>
    <property type="molecule type" value="Genomic_DNA"/>
</dbReference>
<dbReference type="InterPro" id="IPR021145">
    <property type="entry name" value="Portal_protein_SPP1_Gp6-like"/>
</dbReference>
<dbReference type="KEGG" id="vg:77954160"/>
<protein>
    <submittedName>
        <fullName evidence="1">Portal protein</fullName>
    </submittedName>
</protein>
<sequence length="458" mass="50972">MAIDAKLAGRLNDELSTDLGRDGRLGKVKRYLAGDHDLPYMPRGAKAEYKHLAERAITNWTPLLSDTYAKGLFVDGYRPAKAADNAVPWTYWQDNGLDARQTIAHRGALDYGASYTLILPGTLQERRIPRIRPLNPLRSAAWYRDEDDEFPEIGLRRIGKTMDGAELIELYDRQSVYTFAKPKDSENWILSRVEDHGLGYTPFVRFRERLDGEAHGIIRPLLTLQDRVNEIVFSTLIALQYAAFRQRWATGLVIPEDEETGEPIEPFQSAVDRLWISDSETARFGDFAQTETSGHLAAYESTVRTLAAVAQISPNILTGDLVNLSADALAQMEASTQRKMGEYETLFGESWESAFRLAALAAGDSAAAIDTSAQVRWRDTEARSLSQTVDALGKIAQMLQVPVEALWEKIPGVTETDVTYWKSIRDETDLLGGIVAEMQRQTVTPETNAAAIEGTDAA</sequence>
<gene>
    <name evidence="1" type="primary">3</name>
    <name evidence="1" type="ORF">SEA_TBONE_3</name>
</gene>
<dbReference type="Proteomes" id="UP000596188">
    <property type="component" value="Segment"/>
</dbReference>
<name>A0A7T3KBR4_9CAUD</name>
<keyword evidence="2" id="KW-1185">Reference proteome</keyword>
<accession>A0A7T3KBR4</accession>
<dbReference type="Pfam" id="PF05133">
    <property type="entry name" value="SPP1_portal"/>
    <property type="match status" value="1"/>
</dbReference>
<evidence type="ECO:0000313" key="1">
    <source>
        <dbReference type="EMBL" id="QPX62335.1"/>
    </source>
</evidence>